<organism evidence="2">
    <name type="scientific">Anabaena minutissima UTEX B 1613</name>
    <dbReference type="NCBI Taxonomy" id="2303153"/>
    <lineage>
        <taxon>Bacteria</taxon>
        <taxon>Bacillati</taxon>
        <taxon>Cyanobacteriota</taxon>
        <taxon>Cyanophyceae</taxon>
        <taxon>Nostocales</taxon>
        <taxon>Nostocaceae</taxon>
        <taxon>Anabaena</taxon>
    </lineage>
</organism>
<accession>A0A346GB46</accession>
<dbReference type="AlphaFoldDB" id="A0A346GB46"/>
<dbReference type="EMBL" id="MH325199">
    <property type="protein sequence ID" value="AXN93600.1"/>
    <property type="molecule type" value="Genomic_DNA"/>
</dbReference>
<proteinExistence type="predicted"/>
<feature type="region of interest" description="Disordered" evidence="1">
    <location>
        <begin position="1"/>
        <end position="22"/>
    </location>
</feature>
<gene>
    <name evidence="2" type="primary">puwK</name>
</gene>
<protein>
    <submittedName>
        <fullName evidence="2">PuwK</fullName>
    </submittedName>
</protein>
<evidence type="ECO:0000256" key="1">
    <source>
        <dbReference type="SAM" id="MobiDB-lite"/>
    </source>
</evidence>
<dbReference type="CDD" id="cd21472">
    <property type="entry name" value="CylC-like"/>
    <property type="match status" value="1"/>
</dbReference>
<dbReference type="InterPro" id="IPR049717">
    <property type="entry name" value="CylC-like"/>
</dbReference>
<name>A0A346GB46_9NOST</name>
<reference evidence="2" key="1">
    <citation type="submission" date="2018-05" db="EMBL/GenBank/DDBJ databases">
        <title>The structural diversity of cytotoxic puwainaphycin and minutissamide lipopeptides is generated by a common biosynthetic pathway employing two alternative starter modules.</title>
        <authorList>
            <person name="Mares J."/>
            <person name="Hajek J."/>
            <person name="Urajova P."/>
            <person name="Kust A."/>
            <person name="Jokela J."/>
            <person name="Saurav K."/>
            <person name="Galica T."/>
            <person name="Capkova K."/>
            <person name="Mattila A."/>
            <person name="Haapaniemi E."/>
            <person name="Permi P."/>
            <person name="Mysterud I."/>
            <person name="Skulberg O.M."/>
            <person name="Karlsen J."/>
            <person name="Fewer D.P."/>
            <person name="Sivonen K."/>
            <person name="Tonnesen H.H."/>
            <person name="Hrouzek P."/>
        </authorList>
    </citation>
    <scope>NUCLEOTIDE SEQUENCE</scope>
    <source>
        <strain evidence="2">UTEX B 1613</strain>
    </source>
</reference>
<sequence>MLNNIPTQDEIEQSLETDTNPKNRRHIKVCEINHRNNLDSDYTEKMESLEKSFDYASNSNYYWSEPGLSILYGTPLYAEASPAQKLALNHLYWTAQYDYIAASESSVIHYNQVTSGVFKYFGDYETLCSTLDLETEQEYTHIHAFQKVSHKIKTALFGKGLLTSYLQKSNHGNFHKKPLANSLSQIFNINPGKSSPTDLQYRALRFINKMMLHNANYCYSTYLQELEIKGNVIPPIKGYIGSSVPLPLQKFLTFNWGSSPFLACQHYIYRFTANLALKNYEYRYTKYFRDLEKQGEFIPVPTAISYYHLLDESFHTTTSQLIGRDMYKDFSQPTAYEKLTSNVITYMIQKGLLGGLSGGIVSVFRADKNFVVYYYKLLRSPIFGMSHEDAIHWLEKCLCHEHEGFHINTKYHQRLHTDLCRLTSTLEYLWPINREMKIMVAGSSINNAIQSNKKAFQEFSASVAA</sequence>
<evidence type="ECO:0000313" key="2">
    <source>
        <dbReference type="EMBL" id="AXN93600.1"/>
    </source>
</evidence>